<dbReference type="InterPro" id="IPR002694">
    <property type="entry name" value="Znf_CHC2"/>
</dbReference>
<dbReference type="SUPFAM" id="SSF57783">
    <property type="entry name" value="Zinc beta-ribbon"/>
    <property type="match status" value="1"/>
</dbReference>
<protein>
    <submittedName>
        <fullName evidence="3">CHC2 zinc finger domain-containing protein</fullName>
    </submittedName>
</protein>
<reference evidence="4" key="1">
    <citation type="journal article" date="2019" name="Int. J. Syst. Evol. Microbiol.">
        <title>The Global Catalogue of Microorganisms (GCM) 10K type strain sequencing project: providing services to taxonomists for standard genome sequencing and annotation.</title>
        <authorList>
            <consortium name="The Broad Institute Genomics Platform"/>
            <consortium name="The Broad Institute Genome Sequencing Center for Infectious Disease"/>
            <person name="Wu L."/>
            <person name="Ma J."/>
        </authorList>
    </citation>
    <scope>NUCLEOTIDE SEQUENCE [LARGE SCALE GENOMIC DNA]</scope>
    <source>
        <strain evidence="4">KACC 11904</strain>
    </source>
</reference>
<dbReference type="InterPro" id="IPR024385">
    <property type="entry name" value="DUF3854"/>
</dbReference>
<dbReference type="Proteomes" id="UP001596044">
    <property type="component" value="Unassembled WGS sequence"/>
</dbReference>
<evidence type="ECO:0000259" key="1">
    <source>
        <dbReference type="Pfam" id="PF01807"/>
    </source>
</evidence>
<feature type="domain" description="DUF3854" evidence="2">
    <location>
        <begin position="338"/>
        <end position="440"/>
    </location>
</feature>
<dbReference type="RefSeq" id="WP_377524805.1">
    <property type="nucleotide sequence ID" value="NZ_JBHSMJ010000017.1"/>
</dbReference>
<dbReference type="EMBL" id="JBHSMJ010000017">
    <property type="protein sequence ID" value="MFC5449144.1"/>
    <property type="molecule type" value="Genomic_DNA"/>
</dbReference>
<dbReference type="InterPro" id="IPR036977">
    <property type="entry name" value="DNA_primase_Znf_CHC2"/>
</dbReference>
<keyword evidence="4" id="KW-1185">Reference proteome</keyword>
<gene>
    <name evidence="3" type="ORF">ACFPOG_12800</name>
</gene>
<evidence type="ECO:0000259" key="2">
    <source>
        <dbReference type="Pfam" id="PF12965"/>
    </source>
</evidence>
<organism evidence="3 4">
    <name type="scientific">Paenibacillus aestuarii</name>
    <dbReference type="NCBI Taxonomy" id="516965"/>
    <lineage>
        <taxon>Bacteria</taxon>
        <taxon>Bacillati</taxon>
        <taxon>Bacillota</taxon>
        <taxon>Bacilli</taxon>
        <taxon>Bacillales</taxon>
        <taxon>Paenibacillaceae</taxon>
        <taxon>Paenibacillus</taxon>
    </lineage>
</organism>
<name>A0ABW0K745_9BACL</name>
<dbReference type="Gene3D" id="3.90.580.10">
    <property type="entry name" value="Zinc finger, CHC2-type domain"/>
    <property type="match status" value="1"/>
</dbReference>
<evidence type="ECO:0000313" key="4">
    <source>
        <dbReference type="Proteomes" id="UP001596044"/>
    </source>
</evidence>
<accession>A0ABW0K745</accession>
<sequence length="462" mass="51500">MKLSESTIDAVRRVSVLDIATALGDNPKRSGTSYQVYCPNPAHSERTPDTYIKPSRNIWRCFGGGGCGAKGADAITYYAWHQFGGWDPKTHFVDAVVGVANQMGITVINEETGKTKSSSSFPASSSSVKPRVQSPAAFEEITAQDADTCDRVYRKFLQLCPIYREHAEEWLGPKRQYSKEQVLGIGLRSVPHNLEELFKIINKLHDDGESLVRIPGFTQRLKKGGNPENEKDWYWTISVHKGYLIPVRDDLGRIVRLRVATGGKPKYIWFSSQPTVYLNDGAWTFYDSKLQKDRGTSLHHMSKGGAPSGAPINVVVPPALLKLWESGTDITDLCKMDTIVVTEGEHKSNISSERLKMPVIGVPGVGNWKDVVALVNSWQSKKLAIAYDMDALKSEQKIEGKNQQVFDHLVDFAKELLQHGIDVVLWTWNIQDGKGLDDILLLGKLPIEIDLKTRERRAVVVA</sequence>
<proteinExistence type="predicted"/>
<evidence type="ECO:0000313" key="3">
    <source>
        <dbReference type="EMBL" id="MFC5449144.1"/>
    </source>
</evidence>
<feature type="domain" description="Zinc finger CHC2-type" evidence="1">
    <location>
        <begin position="26"/>
        <end position="109"/>
    </location>
</feature>
<dbReference type="Pfam" id="PF12965">
    <property type="entry name" value="DUF3854"/>
    <property type="match status" value="1"/>
</dbReference>
<comment type="caution">
    <text evidence="3">The sequence shown here is derived from an EMBL/GenBank/DDBJ whole genome shotgun (WGS) entry which is preliminary data.</text>
</comment>
<dbReference type="Pfam" id="PF01807">
    <property type="entry name" value="Zn_ribbon_DnaG"/>
    <property type="match status" value="1"/>
</dbReference>